<dbReference type="PANTHER" id="PTHR34109">
    <property type="entry name" value="BNAUNNG04460D PROTEIN-RELATED"/>
    <property type="match status" value="1"/>
</dbReference>
<evidence type="ECO:0000313" key="3">
    <source>
        <dbReference type="EMBL" id="CAA9252894.1"/>
    </source>
</evidence>
<dbReference type="SUPFAM" id="SSF54593">
    <property type="entry name" value="Glyoxalase/Bleomycin resistance protein/Dihydroxybiphenyl dioxygenase"/>
    <property type="match status" value="2"/>
</dbReference>
<dbReference type="InterPro" id="IPR041581">
    <property type="entry name" value="Glyoxalase_6"/>
</dbReference>
<sequence length="298" mass="31123">MTDVDRPFRALAGSDGPVSPDPDFTARLRARLQRELLRAGQAHPATEPVGGTAMSQLTPYLVVRDARAALAWYTDALGARVVGDPYLMDDGRIGHAELVVGGAAFYLADEYPELGLVAPEEGRVSMSLHVTVPDADAAVTRAADAGATVERPPADSPYGRTGVVVDPQGHRWMLQAGPPAAAGPRPPLRPGDAVYLTLDVPDGRRALDFYGAVLGWSAVPGRVPDGWQVEGPTPMVGIGGGAAEPGTVPMYVVDDIEVAVAAVRTAGGEAGDVEQQAYGLAALCRDDQGLPFWLGQLS</sequence>
<reference evidence="3" key="1">
    <citation type="submission" date="2020-02" db="EMBL/GenBank/DDBJ databases">
        <authorList>
            <person name="Meier V. D."/>
        </authorList>
    </citation>
    <scope>NUCLEOTIDE SEQUENCE</scope>
    <source>
        <strain evidence="3">AVDCRST_MAG52</strain>
    </source>
</reference>
<dbReference type="PANTHER" id="PTHR34109:SF1">
    <property type="entry name" value="VOC DOMAIN-CONTAINING PROTEIN"/>
    <property type="match status" value="1"/>
</dbReference>
<dbReference type="InterPro" id="IPR037523">
    <property type="entry name" value="VOC_core"/>
</dbReference>
<dbReference type="AlphaFoldDB" id="A0A6J4IHW2"/>
<organism evidence="3">
    <name type="scientific">uncultured Blastococcus sp</name>
    <dbReference type="NCBI Taxonomy" id="217144"/>
    <lineage>
        <taxon>Bacteria</taxon>
        <taxon>Bacillati</taxon>
        <taxon>Actinomycetota</taxon>
        <taxon>Actinomycetes</taxon>
        <taxon>Geodermatophilales</taxon>
        <taxon>Geodermatophilaceae</taxon>
        <taxon>Blastococcus</taxon>
        <taxon>environmental samples</taxon>
    </lineage>
</organism>
<dbReference type="InterPro" id="IPR004360">
    <property type="entry name" value="Glyas_Fos-R_dOase_dom"/>
</dbReference>
<proteinExistence type="predicted"/>
<gene>
    <name evidence="3" type="ORF">AVDCRST_MAG52-2187</name>
</gene>
<dbReference type="PROSITE" id="PS51819">
    <property type="entry name" value="VOC"/>
    <property type="match status" value="1"/>
</dbReference>
<feature type="domain" description="VOC" evidence="2">
    <location>
        <begin position="53"/>
        <end position="177"/>
    </location>
</feature>
<protein>
    <submittedName>
        <fullName evidence="3">Glyoxalase family protein</fullName>
    </submittedName>
</protein>
<dbReference type="Gene3D" id="3.10.180.10">
    <property type="entry name" value="2,3-Dihydroxybiphenyl 1,2-Dioxygenase, domain 1"/>
    <property type="match status" value="1"/>
</dbReference>
<dbReference type="Gene3D" id="3.30.720.120">
    <property type="match status" value="1"/>
</dbReference>
<feature type="region of interest" description="Disordered" evidence="1">
    <location>
        <begin position="1"/>
        <end position="23"/>
    </location>
</feature>
<dbReference type="Gene3D" id="3.30.720.110">
    <property type="match status" value="1"/>
</dbReference>
<dbReference type="CDD" id="cd07246">
    <property type="entry name" value="VOC_like"/>
    <property type="match status" value="1"/>
</dbReference>
<evidence type="ECO:0000259" key="2">
    <source>
        <dbReference type="PROSITE" id="PS51819"/>
    </source>
</evidence>
<dbReference type="Pfam" id="PF00903">
    <property type="entry name" value="Glyoxalase"/>
    <property type="match status" value="1"/>
</dbReference>
<accession>A0A6J4IHW2</accession>
<evidence type="ECO:0000256" key="1">
    <source>
        <dbReference type="SAM" id="MobiDB-lite"/>
    </source>
</evidence>
<dbReference type="EMBL" id="CADCTN010000158">
    <property type="protein sequence ID" value="CAA9252894.1"/>
    <property type="molecule type" value="Genomic_DNA"/>
</dbReference>
<name>A0A6J4IHW2_9ACTN</name>
<dbReference type="Pfam" id="PF18029">
    <property type="entry name" value="Glyoxalase_6"/>
    <property type="match status" value="1"/>
</dbReference>
<dbReference type="InterPro" id="IPR029068">
    <property type="entry name" value="Glyas_Bleomycin-R_OHBP_Dase"/>
</dbReference>